<organism evidence="3 4">
    <name type="scientific">Streptomyces sirii</name>
    <dbReference type="NCBI Taxonomy" id="3127701"/>
    <lineage>
        <taxon>Bacteria</taxon>
        <taxon>Bacillati</taxon>
        <taxon>Actinomycetota</taxon>
        <taxon>Actinomycetes</taxon>
        <taxon>Kitasatosporales</taxon>
        <taxon>Streptomycetaceae</taxon>
        <taxon>Streptomyces</taxon>
    </lineage>
</organism>
<sequence length="162" mass="17558">MGTQQRTRDTIYTVVEGDTLSGIATHFHTTVKQLQIWNNIPNPNIIKVGQRLIVAKASGGGAPAPTAPGLVPFPGKDFFTSLPPTESPIILNMGLRLVDEDCGTPYGFSGPGPRWNEKHRQAYSLFQQTLGFTGADADGIPGRTSWDRLRVPSPSPEEWGSD</sequence>
<dbReference type="SUPFAM" id="SSF54106">
    <property type="entry name" value="LysM domain"/>
    <property type="match status" value="1"/>
</dbReference>
<dbReference type="InterPro" id="IPR036779">
    <property type="entry name" value="LysM_dom_sf"/>
</dbReference>
<evidence type="ECO:0000313" key="4">
    <source>
        <dbReference type="Proteomes" id="UP001626628"/>
    </source>
</evidence>
<dbReference type="EMBL" id="CP147982">
    <property type="protein sequence ID" value="WXK78418.1"/>
    <property type="molecule type" value="Genomic_DNA"/>
</dbReference>
<dbReference type="PROSITE" id="PS51782">
    <property type="entry name" value="LYSM"/>
    <property type="match status" value="1"/>
</dbReference>
<evidence type="ECO:0000313" key="3">
    <source>
        <dbReference type="EMBL" id="WXK78418.1"/>
    </source>
</evidence>
<dbReference type="Proteomes" id="UP001626628">
    <property type="component" value="Chromosome"/>
</dbReference>
<evidence type="ECO:0000259" key="2">
    <source>
        <dbReference type="PROSITE" id="PS51782"/>
    </source>
</evidence>
<reference evidence="3 4" key="1">
    <citation type="submission" date="2024-03" db="EMBL/GenBank/DDBJ databases">
        <title>The complete genome of Streptomyces sirii sp.nov.</title>
        <authorList>
            <person name="Zakalyukina Y.V."/>
            <person name="Belik A.R."/>
            <person name="Biryukov M.V."/>
            <person name="Baturina O.A."/>
            <person name="Kabilov M.R."/>
        </authorList>
    </citation>
    <scope>NUCLEOTIDE SEQUENCE [LARGE SCALE GENOMIC DNA]</scope>
    <source>
        <strain evidence="3 4">BP-8</strain>
    </source>
</reference>
<feature type="region of interest" description="Disordered" evidence="1">
    <location>
        <begin position="134"/>
        <end position="162"/>
    </location>
</feature>
<dbReference type="NCBIfam" id="NF038080">
    <property type="entry name" value="PG_bind_siph"/>
    <property type="match status" value="1"/>
</dbReference>
<dbReference type="Pfam" id="PF01476">
    <property type="entry name" value="LysM"/>
    <property type="match status" value="1"/>
</dbReference>
<proteinExistence type="predicted"/>
<name>A0ABZ2QPH6_9ACTN</name>
<dbReference type="RefSeq" id="WP_407287260.1">
    <property type="nucleotide sequence ID" value="NZ_CP147982.1"/>
</dbReference>
<accession>A0ABZ2QPH6</accession>
<dbReference type="CDD" id="cd00118">
    <property type="entry name" value="LysM"/>
    <property type="match status" value="1"/>
</dbReference>
<dbReference type="SMART" id="SM00257">
    <property type="entry name" value="LysM"/>
    <property type="match status" value="1"/>
</dbReference>
<feature type="domain" description="LysM" evidence="2">
    <location>
        <begin position="10"/>
        <end position="54"/>
    </location>
</feature>
<gene>
    <name evidence="3" type="ORF">WAB15_21795</name>
</gene>
<evidence type="ECO:0000256" key="1">
    <source>
        <dbReference type="SAM" id="MobiDB-lite"/>
    </source>
</evidence>
<dbReference type="InterPro" id="IPR047763">
    <property type="entry name" value="PG_bind_dom_phiBT1-type"/>
</dbReference>
<dbReference type="PANTHER" id="PTHR33734">
    <property type="entry name" value="LYSM DOMAIN-CONTAINING GPI-ANCHORED PROTEIN 2"/>
    <property type="match status" value="1"/>
</dbReference>
<dbReference type="InterPro" id="IPR018392">
    <property type="entry name" value="LysM"/>
</dbReference>
<protein>
    <submittedName>
        <fullName evidence="3">Peptidoglycan-binding protein</fullName>
    </submittedName>
</protein>
<dbReference type="Gene3D" id="3.10.350.10">
    <property type="entry name" value="LysM domain"/>
    <property type="match status" value="1"/>
</dbReference>
<dbReference type="PANTHER" id="PTHR33734:SF22">
    <property type="entry name" value="MEMBRANE-BOUND LYTIC MUREIN TRANSGLYCOSYLASE D"/>
    <property type="match status" value="1"/>
</dbReference>
<keyword evidence="4" id="KW-1185">Reference proteome</keyword>